<comment type="caution">
    <text evidence="2">The sequence shown here is derived from an EMBL/GenBank/DDBJ whole genome shotgun (WGS) entry which is preliminary data.</text>
</comment>
<keyword evidence="3" id="KW-1185">Reference proteome</keyword>
<keyword evidence="1" id="KW-1133">Transmembrane helix</keyword>
<protein>
    <submittedName>
        <fullName evidence="2">Uncharacterized protein</fullName>
    </submittedName>
</protein>
<keyword evidence="1" id="KW-0812">Transmembrane</keyword>
<feature type="transmembrane region" description="Helical" evidence="1">
    <location>
        <begin position="12"/>
        <end position="30"/>
    </location>
</feature>
<accession>A0A8J7A4H9</accession>
<organism evidence="2 3">
    <name type="scientific">Vasconcelosia minhoensis LEGE 07310</name>
    <dbReference type="NCBI Taxonomy" id="915328"/>
    <lineage>
        <taxon>Bacteria</taxon>
        <taxon>Bacillati</taxon>
        <taxon>Cyanobacteriota</taxon>
        <taxon>Cyanophyceae</taxon>
        <taxon>Nodosilineales</taxon>
        <taxon>Cymatolegaceae</taxon>
        <taxon>Vasconcelosia</taxon>
        <taxon>Vasconcelosia minhoensis</taxon>
    </lineage>
</organism>
<gene>
    <name evidence="2" type="ORF">IQ241_02030</name>
</gene>
<evidence type="ECO:0000313" key="3">
    <source>
        <dbReference type="Proteomes" id="UP000636505"/>
    </source>
</evidence>
<evidence type="ECO:0000313" key="2">
    <source>
        <dbReference type="EMBL" id="MBE9076082.1"/>
    </source>
</evidence>
<evidence type="ECO:0000256" key="1">
    <source>
        <dbReference type="SAM" id="Phobius"/>
    </source>
</evidence>
<keyword evidence="1" id="KW-0472">Membrane</keyword>
<proteinExistence type="predicted"/>
<dbReference type="AlphaFoldDB" id="A0A8J7A4H9"/>
<sequence length="72" mass="8123">MSKRPSNIIIKVFISIAAVFGFFVLGNWLIKIQRNENIRGDGVGNISQENFEIASQILPFEILKDDSRPFGL</sequence>
<dbReference type="Proteomes" id="UP000636505">
    <property type="component" value="Unassembled WGS sequence"/>
</dbReference>
<dbReference type="RefSeq" id="WP_193904741.1">
    <property type="nucleotide sequence ID" value="NZ_JADEXG010000003.1"/>
</dbReference>
<reference evidence="2" key="1">
    <citation type="submission" date="2020-10" db="EMBL/GenBank/DDBJ databases">
        <authorList>
            <person name="Castelo-Branco R."/>
            <person name="Eusebio N."/>
            <person name="Adriana R."/>
            <person name="Vieira A."/>
            <person name="Brugerolle De Fraissinette N."/>
            <person name="Rezende De Castro R."/>
            <person name="Schneider M.P."/>
            <person name="Vasconcelos V."/>
            <person name="Leao P.N."/>
        </authorList>
    </citation>
    <scope>NUCLEOTIDE SEQUENCE</scope>
    <source>
        <strain evidence="2">LEGE 07310</strain>
    </source>
</reference>
<dbReference type="EMBL" id="JADEXG010000003">
    <property type="protein sequence ID" value="MBE9076082.1"/>
    <property type="molecule type" value="Genomic_DNA"/>
</dbReference>
<name>A0A8J7A4H9_9CYAN</name>